<proteinExistence type="predicted"/>
<feature type="transmembrane region" description="Helical" evidence="5">
    <location>
        <begin position="282"/>
        <end position="301"/>
    </location>
</feature>
<comment type="subcellular location">
    <subcellularLocation>
        <location evidence="1">Membrane</location>
        <topology evidence="1">Multi-pass membrane protein</topology>
    </subcellularLocation>
</comment>
<evidence type="ECO:0000256" key="3">
    <source>
        <dbReference type="ARBA" id="ARBA00022989"/>
    </source>
</evidence>
<keyword evidence="3 5" id="KW-1133">Transmembrane helix</keyword>
<feature type="transmembrane region" description="Helical" evidence="5">
    <location>
        <begin position="373"/>
        <end position="392"/>
    </location>
</feature>
<dbReference type="PANTHER" id="PTHR23502">
    <property type="entry name" value="MAJOR FACILITATOR SUPERFAMILY"/>
    <property type="match status" value="1"/>
</dbReference>
<dbReference type="Gene3D" id="1.20.1250.20">
    <property type="entry name" value="MFS general substrate transporter like domains"/>
    <property type="match status" value="1"/>
</dbReference>
<sequence length="408" mass="44530">LGFALGPLLFGPLAFLIGGRSVYIGTYLCFTAFSFGISEARNIQTVIVCRFFAGVMGSSSLNNTVATIGQFTTPTQLTQYSIWYALAAFGGPGLGPVIAAFVDHRAGFRWNLRMQAIFVAICTVACFLCIPQLGTPALWQKNIGTGESKKKSSFIWATCKRALLGPFVWLATGKRSSRCQRTACTVLYINNLARTEPVVLVICIYLSLLYGILYGFFEVFPYVFRDIRQWSGESTGLIFISLLVGFFAAVVVVLVPQRLHEKKVYAMQADGKMPPETKLQQMLWAGALPPIGLFIFAWTAPFTSVHWFGAAFGMALFALGMMVIFTALIPYLVAYAGSEAPLALAASTFTRAAFGASFPLFSVQMYKGMTVQGASSMLAGLALLLVPLPWVLKKYGPKLRAKSRRMSS</sequence>
<dbReference type="SUPFAM" id="SSF103473">
    <property type="entry name" value="MFS general substrate transporter"/>
    <property type="match status" value="1"/>
</dbReference>
<dbReference type="InterPro" id="IPR036259">
    <property type="entry name" value="MFS_trans_sf"/>
</dbReference>
<keyword evidence="4 5" id="KW-0472">Membrane</keyword>
<dbReference type="InParanoid" id="A0A316YBV8"/>
<dbReference type="AlphaFoldDB" id="A0A316YBV8"/>
<dbReference type="PANTHER" id="PTHR23502:SF184">
    <property type="entry name" value="MAJOR FACILITATOR SUPERFAMILY (MFS) PROFILE DOMAIN-CONTAINING PROTEIN"/>
    <property type="match status" value="1"/>
</dbReference>
<dbReference type="EMBL" id="KZ819642">
    <property type="protein sequence ID" value="PWN86772.1"/>
    <property type="molecule type" value="Genomic_DNA"/>
</dbReference>
<dbReference type="RefSeq" id="XP_025373970.1">
    <property type="nucleotide sequence ID" value="XM_025524545.1"/>
</dbReference>
<evidence type="ECO:0000256" key="4">
    <source>
        <dbReference type="ARBA" id="ARBA00023136"/>
    </source>
</evidence>
<protein>
    <submittedName>
        <fullName evidence="6">MFS general substrate transporter</fullName>
    </submittedName>
</protein>
<gene>
    <name evidence="6" type="ORF">FA10DRAFT_297777</name>
</gene>
<dbReference type="GeneID" id="37046461"/>
<evidence type="ECO:0000313" key="7">
    <source>
        <dbReference type="Proteomes" id="UP000245768"/>
    </source>
</evidence>
<evidence type="ECO:0000256" key="5">
    <source>
        <dbReference type="SAM" id="Phobius"/>
    </source>
</evidence>
<keyword evidence="7" id="KW-1185">Reference proteome</keyword>
<dbReference type="Proteomes" id="UP000245768">
    <property type="component" value="Unassembled WGS sequence"/>
</dbReference>
<evidence type="ECO:0000313" key="6">
    <source>
        <dbReference type="EMBL" id="PWN86772.1"/>
    </source>
</evidence>
<dbReference type="GO" id="GO:0022857">
    <property type="term" value="F:transmembrane transporter activity"/>
    <property type="evidence" value="ECO:0007669"/>
    <property type="project" value="InterPro"/>
</dbReference>
<evidence type="ECO:0000256" key="2">
    <source>
        <dbReference type="ARBA" id="ARBA00022692"/>
    </source>
</evidence>
<dbReference type="OrthoDB" id="6770063at2759"/>
<feature type="transmembrane region" description="Helical" evidence="5">
    <location>
        <begin position="237"/>
        <end position="255"/>
    </location>
</feature>
<feature type="transmembrane region" description="Helical" evidence="5">
    <location>
        <begin position="81"/>
        <end position="102"/>
    </location>
</feature>
<name>A0A316YBV8_9BASI</name>
<evidence type="ECO:0000256" key="1">
    <source>
        <dbReference type="ARBA" id="ARBA00004141"/>
    </source>
</evidence>
<feature type="transmembrane region" description="Helical" evidence="5">
    <location>
        <begin position="340"/>
        <end position="361"/>
    </location>
</feature>
<dbReference type="STRING" id="215250.A0A316YBV8"/>
<feature type="transmembrane region" description="Helical" evidence="5">
    <location>
        <begin position="307"/>
        <end position="333"/>
    </location>
</feature>
<reference evidence="6" key="1">
    <citation type="journal article" date="2018" name="Mol. Biol. Evol.">
        <title>Broad Genomic Sampling Reveals a Smut Pathogenic Ancestry of the Fungal Clade Ustilaginomycotina.</title>
        <authorList>
            <person name="Kijpornyongpan T."/>
            <person name="Mondo S.J."/>
            <person name="Barry K."/>
            <person name="Sandor L."/>
            <person name="Lee J."/>
            <person name="Lipzen A."/>
            <person name="Pangilinan J."/>
            <person name="LaButti K."/>
            <person name="Hainaut M."/>
            <person name="Henrissat B."/>
            <person name="Grigoriev I.V."/>
            <person name="Spatafora J.W."/>
            <person name="Aime M.C."/>
        </authorList>
    </citation>
    <scope>NUCLEOTIDE SEQUENCE [LARGE SCALE GENOMIC DNA]</scope>
    <source>
        <strain evidence="6">MCA 4198</strain>
    </source>
</reference>
<accession>A0A316YBV8</accession>
<keyword evidence="2 5" id="KW-0812">Transmembrane</keyword>
<dbReference type="GO" id="GO:0005886">
    <property type="term" value="C:plasma membrane"/>
    <property type="evidence" value="ECO:0007669"/>
    <property type="project" value="TreeGrafter"/>
</dbReference>
<feature type="non-terminal residue" evidence="6">
    <location>
        <position position="1"/>
    </location>
</feature>
<feature type="transmembrane region" description="Helical" evidence="5">
    <location>
        <begin position="198"/>
        <end position="217"/>
    </location>
</feature>
<feature type="transmembrane region" description="Helical" evidence="5">
    <location>
        <begin position="114"/>
        <end position="134"/>
    </location>
</feature>
<dbReference type="Pfam" id="PF07690">
    <property type="entry name" value="MFS_1"/>
    <property type="match status" value="1"/>
</dbReference>
<dbReference type="InterPro" id="IPR011701">
    <property type="entry name" value="MFS"/>
</dbReference>
<organism evidence="6 7">
    <name type="scientific">Acaromyces ingoldii</name>
    <dbReference type="NCBI Taxonomy" id="215250"/>
    <lineage>
        <taxon>Eukaryota</taxon>
        <taxon>Fungi</taxon>
        <taxon>Dikarya</taxon>
        <taxon>Basidiomycota</taxon>
        <taxon>Ustilaginomycotina</taxon>
        <taxon>Exobasidiomycetes</taxon>
        <taxon>Exobasidiales</taxon>
        <taxon>Cryptobasidiaceae</taxon>
        <taxon>Acaromyces</taxon>
    </lineage>
</organism>
<feature type="transmembrane region" description="Helical" evidence="5">
    <location>
        <begin position="12"/>
        <end position="35"/>
    </location>
</feature>